<evidence type="ECO:0000313" key="2">
    <source>
        <dbReference type="EMBL" id="TKA33365.1"/>
    </source>
</evidence>
<dbReference type="EMBL" id="NAJL01000003">
    <property type="protein sequence ID" value="TKA33365.1"/>
    <property type="molecule type" value="Genomic_DNA"/>
</dbReference>
<feature type="region of interest" description="Disordered" evidence="1">
    <location>
        <begin position="373"/>
        <end position="408"/>
    </location>
</feature>
<protein>
    <submittedName>
        <fullName evidence="2">Uncharacterized protein</fullName>
    </submittedName>
</protein>
<dbReference type="AlphaFoldDB" id="A0A4U0UFZ3"/>
<accession>A0A4U0UFZ3</accession>
<feature type="region of interest" description="Disordered" evidence="1">
    <location>
        <begin position="564"/>
        <end position="627"/>
    </location>
</feature>
<organism evidence="2 3">
    <name type="scientific">Salinomyces thailandicus</name>
    <dbReference type="NCBI Taxonomy" id="706561"/>
    <lineage>
        <taxon>Eukaryota</taxon>
        <taxon>Fungi</taxon>
        <taxon>Dikarya</taxon>
        <taxon>Ascomycota</taxon>
        <taxon>Pezizomycotina</taxon>
        <taxon>Dothideomycetes</taxon>
        <taxon>Dothideomycetidae</taxon>
        <taxon>Mycosphaerellales</taxon>
        <taxon>Teratosphaeriaceae</taxon>
        <taxon>Salinomyces</taxon>
    </lineage>
</organism>
<dbReference type="OrthoDB" id="5367448at2759"/>
<feature type="region of interest" description="Disordered" evidence="1">
    <location>
        <begin position="799"/>
        <end position="823"/>
    </location>
</feature>
<feature type="region of interest" description="Disordered" evidence="1">
    <location>
        <begin position="99"/>
        <end position="127"/>
    </location>
</feature>
<comment type="caution">
    <text evidence="2">The sequence shown here is derived from an EMBL/GenBank/DDBJ whole genome shotgun (WGS) entry which is preliminary data.</text>
</comment>
<evidence type="ECO:0000313" key="3">
    <source>
        <dbReference type="Proteomes" id="UP000308549"/>
    </source>
</evidence>
<sequence length="1033" mass="113371">MPTYGALGITATLSVTDLQSSVSQVIDLKGNEEQRVDAKRIADLLSSGTPLVEQLIEADGKNWSHHHLGERDKTPLLVVLAGAEIAPGGVAETAAQKTEKEDAQASTVQLSQQTDSHPTLSMPPNSPGVLEAAWSVRGVHARTRPPRETARASLPSESSFQQPRNVLTNVAGPQALCLTIETSKGSFLSIGRSTGSSSKEVKVEVFFNGQLAGLSHINKRGAAVELVGNKVRFQGTRIHRQIEKPWTYDSRSTSTAEREGSTEERWQMINEGLNKEAKARGRNALGEKSPSADCLQALADLAMPEKLEGKQGLGIIDIVITTGTGKKFGPEHGYLFAPTRMNDDAYSIFYSPPDLFSDMRLLDIKPKRASPLLDRDPVASADCSGISPTPSQRRDSATEVPETPTKKATATKELVQKFGLEGVNLKKTIDVCEASCAKSRTPRTVTQRLGDIAKMNPKNQEKYMAELKEQLNEDDFRKTKRTGAKEDERAEWEQDADAQPSPSKRAKLARGFECELQALADFNEEFRDSFEQGLEMPWLPSLTETIDPQMLLKREHTDLDSSCNGFPSDDTVQNIADTTSPTRSPQKKTRASALASSPCSVPVKPQYSQRRPLRTPGNGPTKAPYHFDSTPIPIDPALTRFNPASTYPTTPRQDAEKSAPRPKLGSNRTHAAWNPHEKTAQQVLKEFRVPKPSQGSCVLDISSLSAMAAAAATSPIPSLARRTTSRAVYLRLTPRPSNLGESREMLRVLQQFGEVEHFKNLRYDVAANPNAALAIFRDDAAAKECLRRSPVRFRMTRVGVQQERQAQNGDREGGIEAQGDDPADHGRLFQIQASTAGVNFRDRVNDSHFYGPFAIDSKSIAQQDLVQRVPTRGLSDLNSRAQYKPSRVVARENKRDGAFRGSGPRLKDGWAPTMVLRLDWPLSARASGYLVKPVKILKGLFFLNALPGSELKVLWLPPFALPPYLDGVTDLLAETFGIDRKDRAPILGHGRARNITAHAIEERVDGFLGFKSELGRLQGVIAEVAEMGFWPSP</sequence>
<feature type="compositionally biased region" description="Polar residues" evidence="1">
    <location>
        <begin position="564"/>
        <end position="584"/>
    </location>
</feature>
<evidence type="ECO:0000256" key="1">
    <source>
        <dbReference type="SAM" id="MobiDB-lite"/>
    </source>
</evidence>
<reference evidence="2 3" key="1">
    <citation type="submission" date="2017-03" db="EMBL/GenBank/DDBJ databases">
        <title>Genomes of endolithic fungi from Antarctica.</title>
        <authorList>
            <person name="Coleine C."/>
            <person name="Masonjones S."/>
            <person name="Stajich J.E."/>
        </authorList>
    </citation>
    <scope>NUCLEOTIDE SEQUENCE [LARGE SCALE GENOMIC DNA]</scope>
    <source>
        <strain evidence="2 3">CCFEE 6315</strain>
    </source>
</reference>
<name>A0A4U0UFZ3_9PEZI</name>
<dbReference type="Proteomes" id="UP000308549">
    <property type="component" value="Unassembled WGS sequence"/>
</dbReference>
<feature type="region of interest" description="Disordered" evidence="1">
    <location>
        <begin position="473"/>
        <end position="505"/>
    </location>
</feature>
<feature type="region of interest" description="Disordered" evidence="1">
    <location>
        <begin position="639"/>
        <end position="676"/>
    </location>
</feature>
<gene>
    <name evidence="2" type="ORF">B0A50_00918</name>
</gene>
<feature type="region of interest" description="Disordered" evidence="1">
    <location>
        <begin position="140"/>
        <end position="160"/>
    </location>
</feature>
<feature type="compositionally biased region" description="Basic and acidic residues" evidence="1">
    <location>
        <begin position="473"/>
        <end position="492"/>
    </location>
</feature>
<proteinExistence type="predicted"/>
<feature type="compositionally biased region" description="Polar residues" evidence="1">
    <location>
        <begin position="104"/>
        <end position="123"/>
    </location>
</feature>
<keyword evidence="3" id="KW-1185">Reference proteome</keyword>
<feature type="compositionally biased region" description="Polar residues" evidence="1">
    <location>
        <begin position="642"/>
        <end position="652"/>
    </location>
</feature>